<organism evidence="5 6">
    <name type="scientific">Elysia crispata</name>
    <name type="common">lettuce slug</name>
    <dbReference type="NCBI Taxonomy" id="231223"/>
    <lineage>
        <taxon>Eukaryota</taxon>
        <taxon>Metazoa</taxon>
        <taxon>Spiralia</taxon>
        <taxon>Lophotrochozoa</taxon>
        <taxon>Mollusca</taxon>
        <taxon>Gastropoda</taxon>
        <taxon>Heterobranchia</taxon>
        <taxon>Euthyneura</taxon>
        <taxon>Panpulmonata</taxon>
        <taxon>Sacoglossa</taxon>
        <taxon>Placobranchoidea</taxon>
        <taxon>Plakobranchidae</taxon>
        <taxon>Elysia</taxon>
    </lineage>
</organism>
<keyword evidence="1" id="KW-1133">Transmembrane helix</keyword>
<dbReference type="Proteomes" id="UP001283361">
    <property type="component" value="Unassembled WGS sequence"/>
</dbReference>
<protein>
    <submittedName>
        <fullName evidence="5">Uncharacterized protein</fullName>
    </submittedName>
</protein>
<feature type="transmembrane region" description="Helical" evidence="1">
    <location>
        <begin position="684"/>
        <end position="704"/>
    </location>
</feature>
<gene>
    <name evidence="5" type="ORF">RRG08_029580</name>
</gene>
<proteinExistence type="predicted"/>
<evidence type="ECO:0000259" key="4">
    <source>
        <dbReference type="Pfam" id="PF23071"/>
    </source>
</evidence>
<reference evidence="5" key="1">
    <citation type="journal article" date="2023" name="G3 (Bethesda)">
        <title>A reference genome for the long-term kleptoplast-retaining sea slug Elysia crispata morphotype clarki.</title>
        <authorList>
            <person name="Eastman K.E."/>
            <person name="Pendleton A.L."/>
            <person name="Shaikh M.A."/>
            <person name="Suttiyut T."/>
            <person name="Ogas R."/>
            <person name="Tomko P."/>
            <person name="Gavelis G."/>
            <person name="Widhalm J.R."/>
            <person name="Wisecaver J.H."/>
        </authorList>
    </citation>
    <scope>NUCLEOTIDE SEQUENCE</scope>
    <source>
        <strain evidence="5">ECLA1</strain>
    </source>
</reference>
<comment type="caution">
    <text evidence="5">The sequence shown here is derived from an EMBL/GenBank/DDBJ whole genome shotgun (WGS) entry which is preliminary data.</text>
</comment>
<keyword evidence="1" id="KW-0812">Transmembrane</keyword>
<evidence type="ECO:0000256" key="1">
    <source>
        <dbReference type="SAM" id="Phobius"/>
    </source>
</evidence>
<dbReference type="AlphaFoldDB" id="A0AAE1CJK5"/>
<feature type="domain" description="DUF7044" evidence="4">
    <location>
        <begin position="83"/>
        <end position="177"/>
    </location>
</feature>
<feature type="domain" description="DUF7042" evidence="2">
    <location>
        <begin position="206"/>
        <end position="344"/>
    </location>
</feature>
<dbReference type="InterPro" id="IPR055472">
    <property type="entry name" value="DUF7044"/>
</dbReference>
<evidence type="ECO:0000259" key="3">
    <source>
        <dbReference type="Pfam" id="PF23070"/>
    </source>
</evidence>
<accession>A0AAE1CJK5</accession>
<keyword evidence="1" id="KW-0472">Membrane</keyword>
<dbReference type="PANTHER" id="PTHR22255">
    <property type="entry name" value="LP06548P"/>
    <property type="match status" value="1"/>
</dbReference>
<sequence>MVSKLGQDHWCISETSHQEGQLIDLTKPYLGTCGRIPSPCFWETQIAKFPSACLLAMAKGVISIPVLLLFVLIILDTRPVEAVCKFPSYYDGSWYHRASGKDTDVQIRPSEGTWADNQAGLRRCKEVHMHVRQEDSEGANYTMLLQSGDNCFKCIDIIYRSPFILQFREDSCMTSPEIERCDGYHSLPAQNEMVTMFKKTIPSINCIDSIEGLFQFSYEIDKGGGGICNSSRNIIQACQTPGSPNYDNKDFLMNYNTCPDVTTSFKASIRFKCMGSWTSYLNGQVYTYVGLKDDSTGVLQDQFKCLMTLRDQKSVDNSISWGMTRFGDCRDLKSLESSPIRIVLRRIAPRTKYMLPQCTLPNNITGMWFTQGLQFASDITINSTHIYQRTMLSQFDYEETWFSCQANLGTRYLMTKVVVGRCEISLTCFDMVPRHQGIVRYRVGRSTKLPYDAERRPRSERFLTDAFMETCSWQWLTFSRENVDWNYETLIQNPPSPVTCPIGGRYTFTQRSRDFYQLYDTRIRGVTLSPRNQIDCHQNISEFKSCHTDRSKIEIDAWYCETVDFSGKPIGEYDEPDHVLTCVGFWLEDMRSYLITYDEEDAVSQFRCWVYERIGWTQLTLSRSETARCPKEQTALSYNIDGARFSMELTDAERLYDDCPPRFDAGMVVMKPFTLYALYDGSAFALQPHMAFVAFVATILAVLFTK</sequence>
<dbReference type="InterPro" id="IPR055471">
    <property type="entry name" value="DUF7043"/>
</dbReference>
<keyword evidence="6" id="KW-1185">Reference proteome</keyword>
<dbReference type="Pfam" id="PF23069">
    <property type="entry name" value="DUF7042"/>
    <property type="match status" value="2"/>
</dbReference>
<evidence type="ECO:0000259" key="2">
    <source>
        <dbReference type="Pfam" id="PF23069"/>
    </source>
</evidence>
<dbReference type="GO" id="GO:0042060">
    <property type="term" value="P:wound healing"/>
    <property type="evidence" value="ECO:0007669"/>
    <property type="project" value="TreeGrafter"/>
</dbReference>
<dbReference type="InterPro" id="IPR055470">
    <property type="entry name" value="DUF7042"/>
</dbReference>
<dbReference type="EMBL" id="JAWDGP010007897">
    <property type="protein sequence ID" value="KAK3701105.1"/>
    <property type="molecule type" value="Genomic_DNA"/>
</dbReference>
<dbReference type="Pfam" id="PF23071">
    <property type="entry name" value="DUF7044"/>
    <property type="match status" value="1"/>
</dbReference>
<dbReference type="PANTHER" id="PTHR22255:SF1">
    <property type="entry name" value="LD32918P"/>
    <property type="match status" value="1"/>
</dbReference>
<evidence type="ECO:0000313" key="6">
    <source>
        <dbReference type="Proteomes" id="UP001283361"/>
    </source>
</evidence>
<feature type="domain" description="DUF7043" evidence="3">
    <location>
        <begin position="356"/>
        <end position="448"/>
    </location>
</feature>
<name>A0AAE1CJK5_9GAST</name>
<evidence type="ECO:0000313" key="5">
    <source>
        <dbReference type="EMBL" id="KAK3701105.1"/>
    </source>
</evidence>
<feature type="transmembrane region" description="Helical" evidence="1">
    <location>
        <begin position="52"/>
        <end position="75"/>
    </location>
</feature>
<dbReference type="Pfam" id="PF23070">
    <property type="entry name" value="DUF7043"/>
    <property type="match status" value="1"/>
</dbReference>
<feature type="domain" description="DUF7042" evidence="2">
    <location>
        <begin position="497"/>
        <end position="633"/>
    </location>
</feature>